<evidence type="ECO:0000313" key="2">
    <source>
        <dbReference type="EMBL" id="OEH81633.1"/>
    </source>
</evidence>
<dbReference type="PANTHER" id="PTHR47738">
    <property type="entry name" value="PTS SYSTEM FRUCTOSE-LIKE EIIA COMPONENT-RELATED"/>
    <property type="match status" value="1"/>
</dbReference>
<evidence type="ECO:0000259" key="1">
    <source>
        <dbReference type="PROSITE" id="PS51094"/>
    </source>
</evidence>
<dbReference type="RefSeq" id="WP_069699387.1">
    <property type="nucleotide sequence ID" value="NZ_JAGGMA010000047.1"/>
</dbReference>
<gene>
    <name evidence="2" type="ORF">BCR26_16060</name>
</gene>
<accession>A0A1E5KUT3</accession>
<keyword evidence="3" id="KW-1185">Reference proteome</keyword>
<dbReference type="InterPro" id="IPR051541">
    <property type="entry name" value="PTS_SugarTrans_NitroReg"/>
</dbReference>
<proteinExistence type="predicted"/>
<dbReference type="OrthoDB" id="370976at2"/>
<dbReference type="Gene3D" id="3.40.930.10">
    <property type="entry name" value="Mannitol-specific EII, Chain A"/>
    <property type="match status" value="1"/>
</dbReference>
<evidence type="ECO:0000313" key="3">
    <source>
        <dbReference type="Proteomes" id="UP000095256"/>
    </source>
</evidence>
<dbReference type="Pfam" id="PF00359">
    <property type="entry name" value="PTS_EIIA_2"/>
    <property type="match status" value="1"/>
</dbReference>
<dbReference type="EMBL" id="MIEK01000040">
    <property type="protein sequence ID" value="OEH81633.1"/>
    <property type="molecule type" value="Genomic_DNA"/>
</dbReference>
<dbReference type="SUPFAM" id="SSF55804">
    <property type="entry name" value="Phoshotransferase/anion transport protein"/>
    <property type="match status" value="1"/>
</dbReference>
<dbReference type="InterPro" id="IPR016152">
    <property type="entry name" value="PTrfase/Anion_transptr"/>
</dbReference>
<organism evidence="2 3">
    <name type="scientific">Enterococcus rivorum</name>
    <dbReference type="NCBI Taxonomy" id="762845"/>
    <lineage>
        <taxon>Bacteria</taxon>
        <taxon>Bacillati</taxon>
        <taxon>Bacillota</taxon>
        <taxon>Bacilli</taxon>
        <taxon>Lactobacillales</taxon>
        <taxon>Enterococcaceae</taxon>
        <taxon>Enterococcus</taxon>
    </lineage>
</organism>
<dbReference type="Proteomes" id="UP000095256">
    <property type="component" value="Unassembled WGS sequence"/>
</dbReference>
<dbReference type="PROSITE" id="PS51094">
    <property type="entry name" value="PTS_EIIA_TYPE_2"/>
    <property type="match status" value="1"/>
</dbReference>
<dbReference type="STRING" id="762845.BCR26_16060"/>
<protein>
    <recommendedName>
        <fullName evidence="1">PTS EIIA type-2 domain-containing protein</fullName>
    </recommendedName>
</protein>
<dbReference type="PANTHER" id="PTHR47738:SF3">
    <property type="entry name" value="PHOSPHOTRANSFERASE SYSTEM MANNITOL_FRUCTOSE-SPECIFIC IIA DOMAIN CONTAINING PROTEIN"/>
    <property type="match status" value="1"/>
</dbReference>
<comment type="caution">
    <text evidence="2">The sequence shown here is derived from an EMBL/GenBank/DDBJ whole genome shotgun (WGS) entry which is preliminary data.</text>
</comment>
<dbReference type="CDD" id="cd00211">
    <property type="entry name" value="PTS_IIA_fru"/>
    <property type="match status" value="1"/>
</dbReference>
<feature type="domain" description="PTS EIIA type-2" evidence="1">
    <location>
        <begin position="6"/>
        <end position="153"/>
    </location>
</feature>
<dbReference type="AlphaFoldDB" id="A0A1E5KUT3"/>
<reference evidence="2 3" key="1">
    <citation type="submission" date="2016-09" db="EMBL/GenBank/DDBJ databases">
        <authorList>
            <person name="Capua I."/>
            <person name="De Benedictis P."/>
            <person name="Joannis T."/>
            <person name="Lombin L.H."/>
            <person name="Cattoli G."/>
        </authorList>
    </citation>
    <scope>NUCLEOTIDE SEQUENCE [LARGE SCALE GENOMIC DNA]</scope>
    <source>
        <strain evidence="2 3">LMG 25899</strain>
    </source>
</reference>
<sequence length="154" mass="17587">MKKILCDTKQNYLYFTFDCQDKQELLTKMSSVLISEGFVKESYQEAVIAREEEFPTGLPTKGISVAIPHTDSIHVKREGVLVGVLERPITFEVMASRQEYVEVEIVFMLAIKEPNNQVLMLQKLISLCQNETDLMMIKAGEELEKIDQLLRGIS</sequence>
<dbReference type="InterPro" id="IPR002178">
    <property type="entry name" value="PTS_EIIA_type-2_dom"/>
</dbReference>
<name>A0A1E5KUT3_9ENTE</name>